<accession>A0AA39IKK2</accession>
<dbReference type="Pfam" id="PF24959">
    <property type="entry name" value="FH3_FHOD1-3"/>
    <property type="match status" value="1"/>
</dbReference>
<gene>
    <name evidence="5" type="ORF">QR680_009522</name>
</gene>
<dbReference type="InterPro" id="IPR041387">
    <property type="entry name" value="FHOD1_GBD_N"/>
</dbReference>
<feature type="compositionally biased region" description="Basic residues" evidence="2">
    <location>
        <begin position="1280"/>
        <end position="1295"/>
    </location>
</feature>
<evidence type="ECO:0000259" key="3">
    <source>
        <dbReference type="PROSITE" id="PS51232"/>
    </source>
</evidence>
<dbReference type="SUPFAM" id="SSF48371">
    <property type="entry name" value="ARM repeat"/>
    <property type="match status" value="1"/>
</dbReference>
<dbReference type="GO" id="GO:0005737">
    <property type="term" value="C:cytoplasm"/>
    <property type="evidence" value="ECO:0007669"/>
    <property type="project" value="TreeGrafter"/>
</dbReference>
<feature type="compositionally biased region" description="Basic and acidic residues" evidence="2">
    <location>
        <begin position="698"/>
        <end position="711"/>
    </location>
</feature>
<dbReference type="SUPFAM" id="SSF101447">
    <property type="entry name" value="Formin homology 2 domain (FH2 domain)"/>
    <property type="match status" value="1"/>
</dbReference>
<dbReference type="EMBL" id="JAUCMV010000001">
    <property type="protein sequence ID" value="KAK0426055.1"/>
    <property type="molecule type" value="Genomic_DNA"/>
</dbReference>
<name>A0AA39IKK2_9BILA</name>
<feature type="region of interest" description="Disordered" evidence="2">
    <location>
        <begin position="857"/>
        <end position="907"/>
    </location>
</feature>
<organism evidence="5 6">
    <name type="scientific">Steinernema hermaphroditum</name>
    <dbReference type="NCBI Taxonomy" id="289476"/>
    <lineage>
        <taxon>Eukaryota</taxon>
        <taxon>Metazoa</taxon>
        <taxon>Ecdysozoa</taxon>
        <taxon>Nematoda</taxon>
        <taxon>Chromadorea</taxon>
        <taxon>Rhabditida</taxon>
        <taxon>Tylenchina</taxon>
        <taxon>Panagrolaimomorpha</taxon>
        <taxon>Strongyloidoidea</taxon>
        <taxon>Steinernematidae</taxon>
        <taxon>Steinernema</taxon>
    </lineage>
</organism>
<dbReference type="GO" id="GO:0051015">
    <property type="term" value="F:actin filament binding"/>
    <property type="evidence" value="ECO:0007669"/>
    <property type="project" value="TreeGrafter"/>
</dbReference>
<dbReference type="PANTHER" id="PTHR45920:SF4">
    <property type="entry name" value="FORMIN HOMOLOGY 2 DOMAIN CONTAINING, ISOFORM I"/>
    <property type="match status" value="1"/>
</dbReference>
<dbReference type="InterPro" id="IPR056771">
    <property type="entry name" value="FH3_FHOD1-3-like"/>
</dbReference>
<dbReference type="PROSITE" id="PS51232">
    <property type="entry name" value="GBD_FH3"/>
    <property type="match status" value="1"/>
</dbReference>
<reference evidence="5" key="1">
    <citation type="submission" date="2023-06" db="EMBL/GenBank/DDBJ databases">
        <title>Genomic analysis of the entomopathogenic nematode Steinernema hermaphroditum.</title>
        <authorList>
            <person name="Schwarz E.M."/>
            <person name="Heppert J.K."/>
            <person name="Baniya A."/>
            <person name="Schwartz H.T."/>
            <person name="Tan C.-H."/>
            <person name="Antoshechkin I."/>
            <person name="Sternberg P.W."/>
            <person name="Goodrich-Blair H."/>
            <person name="Dillman A.R."/>
        </authorList>
    </citation>
    <scope>NUCLEOTIDE SEQUENCE</scope>
    <source>
        <strain evidence="5">PS9179</strain>
        <tissue evidence="5">Whole animal</tissue>
    </source>
</reference>
<evidence type="ECO:0000256" key="1">
    <source>
        <dbReference type="ARBA" id="ARBA00023203"/>
    </source>
</evidence>
<dbReference type="SMART" id="SM00498">
    <property type="entry name" value="FH2"/>
    <property type="match status" value="1"/>
</dbReference>
<dbReference type="Proteomes" id="UP001175271">
    <property type="component" value="Unassembled WGS sequence"/>
</dbReference>
<dbReference type="InterPro" id="IPR015425">
    <property type="entry name" value="FH2_Formin"/>
</dbReference>
<dbReference type="InterPro" id="IPR016024">
    <property type="entry name" value="ARM-type_fold"/>
</dbReference>
<dbReference type="GO" id="GO:0030866">
    <property type="term" value="P:cortical actin cytoskeleton organization"/>
    <property type="evidence" value="ECO:0007669"/>
    <property type="project" value="TreeGrafter"/>
</dbReference>
<protein>
    <recommendedName>
        <fullName evidence="7">FH2 domain-containing protein</fullName>
    </recommendedName>
</protein>
<feature type="region of interest" description="Disordered" evidence="2">
    <location>
        <begin position="283"/>
        <end position="361"/>
    </location>
</feature>
<dbReference type="InterPro" id="IPR014768">
    <property type="entry name" value="GBD/FH3_dom"/>
</dbReference>
<feature type="compositionally biased region" description="Basic and acidic residues" evidence="2">
    <location>
        <begin position="341"/>
        <end position="350"/>
    </location>
</feature>
<dbReference type="Pfam" id="PF02181">
    <property type="entry name" value="FH2"/>
    <property type="match status" value="1"/>
</dbReference>
<dbReference type="Pfam" id="PF18382">
    <property type="entry name" value="Formin_GBD_N"/>
    <property type="match status" value="1"/>
</dbReference>
<feature type="compositionally biased region" description="Low complexity" evidence="2">
    <location>
        <begin position="888"/>
        <end position="898"/>
    </location>
</feature>
<evidence type="ECO:0000313" key="5">
    <source>
        <dbReference type="EMBL" id="KAK0426055.1"/>
    </source>
</evidence>
<evidence type="ECO:0000313" key="6">
    <source>
        <dbReference type="Proteomes" id="UP001175271"/>
    </source>
</evidence>
<comment type="caution">
    <text evidence="5">The sequence shown here is derived from an EMBL/GenBank/DDBJ whole genome shotgun (WGS) entry which is preliminary data.</text>
</comment>
<evidence type="ECO:0000259" key="4">
    <source>
        <dbReference type="PROSITE" id="PS51444"/>
    </source>
</evidence>
<keyword evidence="6" id="KW-1185">Reference proteome</keyword>
<dbReference type="PANTHER" id="PTHR45920">
    <property type="entry name" value="FORMIN HOMOLOGY 2 DOMAIN CONTAINING, ISOFORM I"/>
    <property type="match status" value="1"/>
</dbReference>
<feature type="region of interest" description="Disordered" evidence="2">
    <location>
        <begin position="180"/>
        <end position="200"/>
    </location>
</feature>
<dbReference type="GO" id="GO:0005856">
    <property type="term" value="C:cytoskeleton"/>
    <property type="evidence" value="ECO:0007669"/>
    <property type="project" value="TreeGrafter"/>
</dbReference>
<dbReference type="Gene3D" id="1.25.10.10">
    <property type="entry name" value="Leucine-rich Repeat Variant"/>
    <property type="match status" value="2"/>
</dbReference>
<feature type="region of interest" description="Disordered" evidence="2">
    <location>
        <begin position="790"/>
        <end position="809"/>
    </location>
</feature>
<feature type="compositionally biased region" description="Basic and acidic residues" evidence="2">
    <location>
        <begin position="750"/>
        <end position="766"/>
    </location>
</feature>
<keyword evidence="1" id="KW-0009">Actin-binding</keyword>
<feature type="region of interest" description="Disordered" evidence="2">
    <location>
        <begin position="587"/>
        <end position="782"/>
    </location>
</feature>
<feature type="domain" description="GBD/FH3" evidence="3">
    <location>
        <begin position="306"/>
        <end position="679"/>
    </location>
</feature>
<feature type="compositionally biased region" description="Basic and acidic residues" evidence="2">
    <location>
        <begin position="610"/>
        <end position="636"/>
    </location>
</feature>
<proteinExistence type="predicted"/>
<dbReference type="Gene3D" id="1.20.58.2220">
    <property type="entry name" value="Formin, FH2 domain"/>
    <property type="match status" value="1"/>
</dbReference>
<feature type="domain" description="FH2" evidence="4">
    <location>
        <begin position="901"/>
        <end position="1296"/>
    </location>
</feature>
<feature type="compositionally biased region" description="Pro residues" evidence="2">
    <location>
        <begin position="862"/>
        <end position="887"/>
    </location>
</feature>
<evidence type="ECO:0000256" key="2">
    <source>
        <dbReference type="SAM" id="MobiDB-lite"/>
    </source>
</evidence>
<dbReference type="InterPro" id="IPR011989">
    <property type="entry name" value="ARM-like"/>
</dbReference>
<evidence type="ECO:0008006" key="7">
    <source>
        <dbReference type="Google" id="ProtNLM"/>
    </source>
</evidence>
<sequence length="1425" mass="158379">MTEKLTCRVQYLNDADPFATTSTCYLEPMRPVSFAFSLHLPIGDQIPEVIRLLKAHHKSGDSALQVYRMLDGGVGDFGSYLDADMNLLDQPDELQMLQSDARFMAYRSVYSSYSARLNDLLDAGGAPPTAPGPSSFTYTASTLPKCPPEDGAVLSPFVLPPKKLDDLPALPKKLPFAVKPLQQVPKEPPKEPTPSLLRRSNTTVAAKPWYSSSVDTCLPSTSSASSTLPRNFHSFDAPFVVEYIDADVPPASKPPAKPKRTLNYLTRPSADLPTIIPPVILDAQSSPMPLKSPPPTSTPRSLPAFRPPAFGNASSPASSYMPSSLAHPPPPSILDYAPRQKPLDDLKKPANQEGSPGRRTSLVLRTQPALRVKAIIDKLQKSNGRDQRRALFTLKDIFQDDKDLVPEFVQSEGLDCLVRLGRSSDQNHQNFILRALGQILLYVDGMNGIIAHNETIQWLYELLDSPYRLVVKTALKLLLVFVEYTESNALLLMAAVCAVDRAKGRSDWANLMRVLHEKDNADVEPLIYGMTVVNKTLNGVPDQDTYYDIVDALDGQGLEDAMARMLRLGNKELAEQCRLYEKVLSQEDAAGDSDSGDSTTVRMRGGGLHGKTDSLDRRSMMRRRQQEALERQEESIRVNSSIKKFEAAAPAEPPMPKHPPWRKQVAEEPVVETPSPKKTQPVFVEPETLKPTAAAPSKKPEPIRLVEERADATSNQENEAPEREVKAPPPSFPSLFSPTETKTMEFPVLEAKKESPPPAEPKETRKPGPIRAKVVDDSGGGGFAAMLQRRAKKHVEGGASFEPKISEAEQQWQKAAETVKSKPLIINDLDFSAFHKDELEQDPLVLARMAEIAQTRGVLPGGAPPPPPMGGAPPPPPMGATPPPPPLLRAAANGARGPSPAPSMTASKTGTLKLHWKPAQAEAPPVPALKKKGTFWHKMDVPQIDTSKLAQLFEQKQKEVVVKKGTAEAKPQLLQVLDNKRSQLINIALTKLPPVNTIPPAIMKFDSTVLNKDGIEKILQSMMPHEEETAKIQLAVAEHPEKTLGNAEQFLLSLSAIPNLGERLRLWMFTLDYHSVEKDISEPLMDLSVAMKEIEESATFRTACAMLLSIGNTLNGSDVKGFQLDYLSRASEIKDPVYKHTLIYHLAEFMIDHFPDGSDLYSEFGAVARSAKIDYAELLQNLKRLETDCKRSWEYLGKICRNDSASSMRQKIDTYLTECAQRIHQLKVIQRVTTNKWHAFLIFFGYTVKEVPDQKPNEVMKLVNEFALEYRTTRDKILQQRKRVADKRERNKTRGKIWALEGQNGAPSAEPRRRAPLQSSEMERHEEMSRLLTGSAGDDTLGRRRALRPTPERATASKLVSERENVRDADEDNEILDGLVKAATIQAEPRDHRRKARQFNRKSLRRTRTLKLVDDQMTNMNLSNY</sequence>
<dbReference type="PROSITE" id="PS51444">
    <property type="entry name" value="FH2"/>
    <property type="match status" value="1"/>
</dbReference>
<feature type="region of interest" description="Disordered" evidence="2">
    <location>
        <begin position="1280"/>
        <end position="1356"/>
    </location>
</feature>
<feature type="compositionally biased region" description="Low complexity" evidence="2">
    <location>
        <begin position="313"/>
        <end position="324"/>
    </location>
</feature>
<dbReference type="InterPro" id="IPR042201">
    <property type="entry name" value="FH2_Formin_sf"/>
</dbReference>